<evidence type="ECO:0000256" key="1">
    <source>
        <dbReference type="ARBA" id="ARBA00004123"/>
    </source>
</evidence>
<dbReference type="InterPro" id="IPR036855">
    <property type="entry name" value="Znf_CCCH_sf"/>
</dbReference>
<evidence type="ECO:0000256" key="2">
    <source>
        <dbReference type="ARBA" id="ARBA00016264"/>
    </source>
</evidence>
<accession>A0A0A9YE01</accession>
<evidence type="ECO:0000256" key="9">
    <source>
        <dbReference type="ARBA" id="ARBA00023242"/>
    </source>
</evidence>
<dbReference type="GO" id="GO:0008270">
    <property type="term" value="F:zinc ion binding"/>
    <property type="evidence" value="ECO:0007669"/>
    <property type="project" value="UniProtKB-KW"/>
</dbReference>
<organism evidence="13">
    <name type="scientific">Lygus hesperus</name>
    <name type="common">Western plant bug</name>
    <dbReference type="NCBI Taxonomy" id="30085"/>
    <lineage>
        <taxon>Eukaryota</taxon>
        <taxon>Metazoa</taxon>
        <taxon>Ecdysozoa</taxon>
        <taxon>Arthropoda</taxon>
        <taxon>Hexapoda</taxon>
        <taxon>Insecta</taxon>
        <taxon>Pterygota</taxon>
        <taxon>Neoptera</taxon>
        <taxon>Paraneoptera</taxon>
        <taxon>Hemiptera</taxon>
        <taxon>Heteroptera</taxon>
        <taxon>Panheteroptera</taxon>
        <taxon>Cimicomorpha</taxon>
        <taxon>Miridae</taxon>
        <taxon>Mirini</taxon>
        <taxon>Lygus</taxon>
    </lineage>
</organism>
<dbReference type="InterPro" id="IPR000571">
    <property type="entry name" value="Znf_CCCH"/>
</dbReference>
<dbReference type="InterPro" id="IPR001878">
    <property type="entry name" value="Znf_CCHC"/>
</dbReference>
<keyword evidence="3" id="KW-0507">mRNA processing</keyword>
<evidence type="ECO:0000256" key="7">
    <source>
        <dbReference type="ARBA" id="ARBA00022833"/>
    </source>
</evidence>
<keyword evidence="9" id="KW-0539">Nucleus</keyword>
<feature type="compositionally biased region" description="Low complexity" evidence="11">
    <location>
        <begin position="179"/>
        <end position="198"/>
    </location>
</feature>
<dbReference type="InterPro" id="IPR045348">
    <property type="entry name" value="CPSF4/Yth1"/>
</dbReference>
<feature type="domain" description="C3H1-type" evidence="12">
    <location>
        <begin position="1"/>
        <end position="25"/>
    </location>
</feature>
<feature type="zinc finger region" description="C3H1-type" evidence="10">
    <location>
        <begin position="1"/>
        <end position="25"/>
    </location>
</feature>
<feature type="domain" description="C3H1-type" evidence="12">
    <location>
        <begin position="28"/>
        <end position="50"/>
    </location>
</feature>
<comment type="subcellular location">
    <subcellularLocation>
        <location evidence="1">Nucleus</location>
    </subcellularLocation>
</comment>
<feature type="compositionally biased region" description="Basic and acidic residues" evidence="11">
    <location>
        <begin position="199"/>
        <end position="209"/>
    </location>
</feature>
<dbReference type="PANTHER" id="PTHR23102:SF24">
    <property type="entry name" value="CLEAVAGE AND POLYADENYLATION SPECIFICITY FACTOR SUBUNIT 4"/>
    <property type="match status" value="1"/>
</dbReference>
<sequence>MAECAAYKRGFCPLGPQCKLRHVHTSSACRYFMSGFCPLGPQCPFGHPVQMLHDRASVSARVLSYMILTRAHDPTFHRRATCFRPSCLDPGHLASNCPGPQFSEMRRRLTAIQEPNEMPFAQSDDEMLGVRRCFMCGDETHTLQTCPRRAFVMQTGNSRVYETYKRPREAMTAVPRETNYNSNTNHNSNNNNNLSSIDNHVKDSRSMAA</sequence>
<proteinExistence type="predicted"/>
<dbReference type="GO" id="GO:0005634">
    <property type="term" value="C:nucleus"/>
    <property type="evidence" value="ECO:0007669"/>
    <property type="project" value="UniProtKB-SubCell"/>
</dbReference>
<evidence type="ECO:0000256" key="10">
    <source>
        <dbReference type="PROSITE-ProRule" id="PRU00723"/>
    </source>
</evidence>
<protein>
    <recommendedName>
        <fullName evidence="2">Cleavage and polyadenylation specificity factor subunit 4</fullName>
    </recommendedName>
</protein>
<keyword evidence="6 10" id="KW-0863">Zinc-finger</keyword>
<evidence type="ECO:0000256" key="11">
    <source>
        <dbReference type="SAM" id="MobiDB-lite"/>
    </source>
</evidence>
<dbReference type="Pfam" id="PF00642">
    <property type="entry name" value="zf-CCCH"/>
    <property type="match status" value="1"/>
</dbReference>
<dbReference type="EMBL" id="GBHO01013738">
    <property type="protein sequence ID" value="JAG29866.1"/>
    <property type="molecule type" value="Transcribed_RNA"/>
</dbReference>
<name>A0A0A9YE01_LYGHE</name>
<evidence type="ECO:0000259" key="12">
    <source>
        <dbReference type="PROSITE" id="PS50103"/>
    </source>
</evidence>
<dbReference type="PANTHER" id="PTHR23102">
    <property type="entry name" value="CLEAVAGE AND POLYADENYLATION SPECIFICITY FACTOR SUBUNIT 4-RELATED"/>
    <property type="match status" value="1"/>
</dbReference>
<evidence type="ECO:0000256" key="6">
    <source>
        <dbReference type="ARBA" id="ARBA00022771"/>
    </source>
</evidence>
<dbReference type="SMART" id="SM00356">
    <property type="entry name" value="ZnF_C3H1"/>
    <property type="match status" value="2"/>
</dbReference>
<evidence type="ECO:0000256" key="8">
    <source>
        <dbReference type="ARBA" id="ARBA00022884"/>
    </source>
</evidence>
<keyword evidence="5" id="KW-0677">Repeat</keyword>
<keyword evidence="4 10" id="KW-0479">Metal-binding</keyword>
<keyword evidence="8" id="KW-0694">RNA-binding</keyword>
<dbReference type="Gene3D" id="4.10.60.10">
    <property type="entry name" value="Zinc finger, CCHC-type"/>
    <property type="match status" value="1"/>
</dbReference>
<feature type="zinc finger region" description="C3H1-type" evidence="10">
    <location>
        <begin position="28"/>
        <end position="50"/>
    </location>
</feature>
<evidence type="ECO:0000313" key="13">
    <source>
        <dbReference type="EMBL" id="JAG29866.1"/>
    </source>
</evidence>
<dbReference type="GO" id="GO:0003723">
    <property type="term" value="F:RNA binding"/>
    <property type="evidence" value="ECO:0007669"/>
    <property type="project" value="UniProtKB-KW"/>
</dbReference>
<evidence type="ECO:0000256" key="4">
    <source>
        <dbReference type="ARBA" id="ARBA00022723"/>
    </source>
</evidence>
<feature type="region of interest" description="Disordered" evidence="11">
    <location>
        <begin position="164"/>
        <end position="209"/>
    </location>
</feature>
<dbReference type="GO" id="GO:0006397">
    <property type="term" value="P:mRNA processing"/>
    <property type="evidence" value="ECO:0007669"/>
    <property type="project" value="UniProtKB-KW"/>
</dbReference>
<reference evidence="13" key="1">
    <citation type="journal article" date="2014" name="PLoS ONE">
        <title>Transcriptome-Based Identification of ABC Transporters in the Western Tarnished Plant Bug Lygus hesperus.</title>
        <authorList>
            <person name="Hull J.J."/>
            <person name="Chaney K."/>
            <person name="Geib S.M."/>
            <person name="Fabrick J.A."/>
            <person name="Brent C.S."/>
            <person name="Walsh D."/>
            <person name="Lavine L.C."/>
        </authorList>
    </citation>
    <scope>NUCLEOTIDE SEQUENCE</scope>
</reference>
<gene>
    <name evidence="13" type="primary">yth1</name>
    <name evidence="13" type="ORF">CM83_93021</name>
</gene>
<dbReference type="Gene3D" id="4.10.1000.10">
    <property type="entry name" value="Zinc finger, CCCH-type"/>
    <property type="match status" value="1"/>
</dbReference>
<keyword evidence="7 10" id="KW-0862">Zinc</keyword>
<evidence type="ECO:0000256" key="5">
    <source>
        <dbReference type="ARBA" id="ARBA00022737"/>
    </source>
</evidence>
<evidence type="ECO:0000256" key="3">
    <source>
        <dbReference type="ARBA" id="ARBA00022664"/>
    </source>
</evidence>
<dbReference type="SUPFAM" id="SSF90229">
    <property type="entry name" value="CCCH zinc finger"/>
    <property type="match status" value="1"/>
</dbReference>
<dbReference type="AlphaFoldDB" id="A0A0A9YE01"/>
<reference evidence="13" key="2">
    <citation type="submission" date="2014-07" db="EMBL/GenBank/DDBJ databases">
        <authorList>
            <person name="Hull J."/>
        </authorList>
    </citation>
    <scope>NUCLEOTIDE SEQUENCE</scope>
</reference>
<dbReference type="SMART" id="SM00343">
    <property type="entry name" value="ZnF_C2HC"/>
    <property type="match status" value="2"/>
</dbReference>
<dbReference type="PROSITE" id="PS50103">
    <property type="entry name" value="ZF_C3H1"/>
    <property type="match status" value="2"/>
</dbReference>